<evidence type="ECO:0000256" key="4">
    <source>
        <dbReference type="ARBA" id="ARBA00022701"/>
    </source>
</evidence>
<comment type="subunit">
    <text evidence="10">Oligomeric complex composed of two heavy chains and two light chains.</text>
</comment>
<evidence type="ECO:0000256" key="11">
    <source>
        <dbReference type="SAM" id="Coils"/>
    </source>
</evidence>
<gene>
    <name evidence="12" type="primary">KLC4</name>
</gene>
<keyword evidence="8 10" id="KW-0505">Motor protein</keyword>
<dbReference type="Gene3D" id="1.25.40.10">
    <property type="entry name" value="Tetratricopeptide repeat domain"/>
    <property type="match status" value="1"/>
</dbReference>
<evidence type="ECO:0000256" key="7">
    <source>
        <dbReference type="ARBA" id="ARBA00023054"/>
    </source>
</evidence>
<accession>A0AAY4AB94</accession>
<evidence type="ECO:0000256" key="6">
    <source>
        <dbReference type="ARBA" id="ARBA00022803"/>
    </source>
</evidence>
<evidence type="ECO:0000256" key="2">
    <source>
        <dbReference type="ARBA" id="ARBA00009622"/>
    </source>
</evidence>
<evidence type="ECO:0000313" key="13">
    <source>
        <dbReference type="Proteomes" id="UP000694580"/>
    </source>
</evidence>
<feature type="coiled-coil region" evidence="11">
    <location>
        <begin position="72"/>
        <end position="137"/>
    </location>
</feature>
<dbReference type="SMART" id="SM00028">
    <property type="entry name" value="TPR"/>
    <property type="match status" value="5"/>
</dbReference>
<reference evidence="12" key="2">
    <citation type="submission" date="2025-08" db="UniProtKB">
        <authorList>
            <consortium name="Ensembl"/>
        </authorList>
    </citation>
    <scope>IDENTIFICATION</scope>
</reference>
<keyword evidence="5" id="KW-0677">Repeat</keyword>
<dbReference type="AlphaFoldDB" id="A0AAY4AB94"/>
<dbReference type="Ensembl" id="ENSDCDT00010006439.1">
    <property type="protein sequence ID" value="ENSDCDP00010006227.1"/>
    <property type="gene ID" value="ENSDCDG00010002698.1"/>
</dbReference>
<evidence type="ECO:0000313" key="12">
    <source>
        <dbReference type="Ensembl" id="ENSDCDP00010006227.1"/>
    </source>
</evidence>
<keyword evidence="13" id="KW-1185">Reference proteome</keyword>
<dbReference type="InterPro" id="IPR002151">
    <property type="entry name" value="Kinesin_light"/>
</dbReference>
<reference evidence="12" key="3">
    <citation type="submission" date="2025-09" db="UniProtKB">
        <authorList>
            <consortium name="Ensembl"/>
        </authorList>
    </citation>
    <scope>IDENTIFICATION</scope>
</reference>
<evidence type="ECO:0000256" key="8">
    <source>
        <dbReference type="ARBA" id="ARBA00023175"/>
    </source>
</evidence>
<comment type="similarity">
    <text evidence="2 10">Belongs to the kinesin light chain family.</text>
</comment>
<dbReference type="GeneTree" id="ENSGT00940000164764"/>
<evidence type="ECO:0000256" key="3">
    <source>
        <dbReference type="ARBA" id="ARBA00022490"/>
    </source>
</evidence>
<keyword evidence="6" id="KW-0802">TPR repeat</keyword>
<protein>
    <recommendedName>
        <fullName evidence="10">Kinesin light chain</fullName>
    </recommendedName>
</protein>
<dbReference type="SUPFAM" id="SSF48452">
    <property type="entry name" value="TPR-like"/>
    <property type="match status" value="2"/>
</dbReference>
<evidence type="ECO:0000256" key="9">
    <source>
        <dbReference type="ARBA" id="ARBA00023212"/>
    </source>
</evidence>
<keyword evidence="9 10" id="KW-0206">Cytoskeleton</keyword>
<evidence type="ECO:0000256" key="1">
    <source>
        <dbReference type="ARBA" id="ARBA00004245"/>
    </source>
</evidence>
<dbReference type="GO" id="GO:0007018">
    <property type="term" value="P:microtubule-based movement"/>
    <property type="evidence" value="ECO:0007669"/>
    <property type="project" value="TreeGrafter"/>
</dbReference>
<dbReference type="PANTHER" id="PTHR45783:SF6">
    <property type="entry name" value="KINESIN LIGHT CHAIN 4"/>
    <property type="match status" value="1"/>
</dbReference>
<organism evidence="12 13">
    <name type="scientific">Denticeps clupeoides</name>
    <name type="common">denticle herring</name>
    <dbReference type="NCBI Taxonomy" id="299321"/>
    <lineage>
        <taxon>Eukaryota</taxon>
        <taxon>Metazoa</taxon>
        <taxon>Chordata</taxon>
        <taxon>Craniata</taxon>
        <taxon>Vertebrata</taxon>
        <taxon>Euteleostomi</taxon>
        <taxon>Actinopterygii</taxon>
        <taxon>Neopterygii</taxon>
        <taxon>Teleostei</taxon>
        <taxon>Clupei</taxon>
        <taxon>Clupeiformes</taxon>
        <taxon>Denticipitoidei</taxon>
        <taxon>Denticipitidae</taxon>
        <taxon>Denticeps</taxon>
    </lineage>
</organism>
<proteinExistence type="inferred from homology"/>
<evidence type="ECO:0000256" key="10">
    <source>
        <dbReference type="RuleBase" id="RU367020"/>
    </source>
</evidence>
<comment type="function">
    <text evidence="10">Kinesin is a microtubule-associated force-producing protein that play a role in organelle transport.</text>
</comment>
<dbReference type="GO" id="GO:0005874">
    <property type="term" value="C:microtubule"/>
    <property type="evidence" value="ECO:0007669"/>
    <property type="project" value="UniProtKB-UniRule"/>
</dbReference>
<dbReference type="InterPro" id="IPR011990">
    <property type="entry name" value="TPR-like_helical_dom_sf"/>
</dbReference>
<keyword evidence="4 10" id="KW-0493">Microtubule</keyword>
<dbReference type="PRINTS" id="PR00381">
    <property type="entry name" value="KINESINLIGHT"/>
</dbReference>
<evidence type="ECO:0000256" key="5">
    <source>
        <dbReference type="ARBA" id="ARBA00022737"/>
    </source>
</evidence>
<dbReference type="Pfam" id="PF13424">
    <property type="entry name" value="TPR_12"/>
    <property type="match status" value="2"/>
</dbReference>
<keyword evidence="3 10" id="KW-0963">Cytoplasm</keyword>
<reference evidence="12 13" key="1">
    <citation type="submission" date="2020-06" db="EMBL/GenBank/DDBJ databases">
        <authorList>
            <consortium name="Wellcome Sanger Institute Data Sharing"/>
        </authorList>
    </citation>
    <scope>NUCLEOTIDE SEQUENCE [LARGE SCALE GENOMIC DNA]</scope>
</reference>
<comment type="subcellular location">
    <subcellularLocation>
        <location evidence="1 10">Cytoplasm</location>
        <location evidence="1 10">Cytoskeleton</location>
    </subcellularLocation>
</comment>
<dbReference type="GO" id="GO:0005737">
    <property type="term" value="C:cytoplasm"/>
    <property type="evidence" value="ECO:0007669"/>
    <property type="project" value="TreeGrafter"/>
</dbReference>
<dbReference type="InterPro" id="IPR019734">
    <property type="entry name" value="TPR_rpt"/>
</dbReference>
<keyword evidence="7 11" id="KW-0175">Coiled coil</keyword>
<name>A0AAY4AB94_9TELE</name>
<dbReference type="Proteomes" id="UP000694580">
    <property type="component" value="Chromosome 3"/>
</dbReference>
<dbReference type="GO" id="GO:0005871">
    <property type="term" value="C:kinesin complex"/>
    <property type="evidence" value="ECO:0007669"/>
    <property type="project" value="UniProtKB-UniRule"/>
</dbReference>
<dbReference type="GO" id="GO:0019894">
    <property type="term" value="F:kinesin binding"/>
    <property type="evidence" value="ECO:0007669"/>
    <property type="project" value="TreeGrafter"/>
</dbReference>
<dbReference type="PANTHER" id="PTHR45783">
    <property type="entry name" value="KINESIN LIGHT CHAIN"/>
    <property type="match status" value="1"/>
</dbReference>
<sequence>MSTMVYPFEEKLERFSQEEIISSTKLVIQVLEAVKMEHNSVHQRIKTKSSLVERIELGLGEAQMMLGLQNHLNMMELEKLKLRSQVRKLDEENRWLWEELTFTCQKLQKSEQRVAQLEEENRHLEFMNQLKKADEAEWGQFSEETEGERLKDFLDDIFPKEEEEQLTAIVYFSSSNAEQKKGSDYKILRKLAKQYADQGLYEAAIIFLKSALENLEKAFGHDNEEVDDVLSNLASIYRHQKKFDEVTYLLDDILAIREKTLGKDHKKVAEALNNLVVMHGKRGNYKEAESLCKRALEIREKALGRDHPDMAKQLNNMALLSQKQGKYEEVEYYYCRALEIFERQLGPDDHVVAKVKTNLAACYLNQGKLKEAEITYKEILTHAHELEFGLVDTENKTIWMFAEEREDMSKGRTGEVTYSVHSGEFREWYKACKVNSPVVCKALQSLLELYQRQGKMEAARTLEECALGYHKEVGAVLCRAFLSIFNSLHSLTSIKYESRDEGSVEWNGDGTGTLMRSASLGKLKDVLRRSSEMLVKKIQSAMPPEHPNANVFWVISQVTISPH</sequence>